<dbReference type="EMBL" id="QUNO01000009">
    <property type="protein sequence ID" value="REH43606.1"/>
    <property type="molecule type" value="Genomic_DNA"/>
</dbReference>
<feature type="transmembrane region" description="Helical" evidence="1">
    <location>
        <begin position="35"/>
        <end position="57"/>
    </location>
</feature>
<name>A0A3E0HEX9_9PSEU</name>
<protein>
    <submittedName>
        <fullName evidence="2">Uncharacterized protein</fullName>
    </submittedName>
</protein>
<keyword evidence="1" id="KW-0472">Membrane</keyword>
<gene>
    <name evidence="2" type="ORF">BCF44_109149</name>
</gene>
<dbReference type="AlphaFoldDB" id="A0A3E0HEX9"/>
<evidence type="ECO:0000313" key="3">
    <source>
        <dbReference type="Proteomes" id="UP000256269"/>
    </source>
</evidence>
<organism evidence="2 3">
    <name type="scientific">Kutzneria buriramensis</name>
    <dbReference type="NCBI Taxonomy" id="1045776"/>
    <lineage>
        <taxon>Bacteria</taxon>
        <taxon>Bacillati</taxon>
        <taxon>Actinomycetota</taxon>
        <taxon>Actinomycetes</taxon>
        <taxon>Pseudonocardiales</taxon>
        <taxon>Pseudonocardiaceae</taxon>
        <taxon>Kutzneria</taxon>
    </lineage>
</organism>
<evidence type="ECO:0000313" key="2">
    <source>
        <dbReference type="EMBL" id="REH43606.1"/>
    </source>
</evidence>
<reference evidence="2 3" key="1">
    <citation type="submission" date="2018-08" db="EMBL/GenBank/DDBJ databases">
        <title>Genomic Encyclopedia of Archaeal and Bacterial Type Strains, Phase II (KMG-II): from individual species to whole genera.</title>
        <authorList>
            <person name="Goeker M."/>
        </authorList>
    </citation>
    <scope>NUCLEOTIDE SEQUENCE [LARGE SCALE GENOMIC DNA]</scope>
    <source>
        <strain evidence="2 3">DSM 45791</strain>
    </source>
</reference>
<dbReference type="Proteomes" id="UP000256269">
    <property type="component" value="Unassembled WGS sequence"/>
</dbReference>
<comment type="caution">
    <text evidence="2">The sequence shown here is derived from an EMBL/GenBank/DDBJ whole genome shotgun (WGS) entry which is preliminary data.</text>
</comment>
<keyword evidence="1" id="KW-1133">Transmembrane helix</keyword>
<keyword evidence="3" id="KW-1185">Reference proteome</keyword>
<sequence length="91" mass="9975">MALRGGVLSVALVLTVVYGYGFTYDLMADPSRPMLAWTDLVRSLWIISCVVAGDLLVRDAIERKRRRAQAALIAVGIEPDTGCVRTLRPVD</sequence>
<keyword evidence="1" id="KW-0812">Transmembrane</keyword>
<proteinExistence type="predicted"/>
<accession>A0A3E0HEX9</accession>
<evidence type="ECO:0000256" key="1">
    <source>
        <dbReference type="SAM" id="Phobius"/>
    </source>
</evidence>